<evidence type="ECO:0000259" key="2">
    <source>
        <dbReference type="Pfam" id="PF05282"/>
    </source>
</evidence>
<feature type="domain" description="AAR2 N-terminal" evidence="3">
    <location>
        <begin position="9"/>
        <end position="125"/>
    </location>
</feature>
<protein>
    <recommendedName>
        <fullName evidence="6">A1 cistron-splicing factor AAR2</fullName>
    </recommendedName>
</protein>
<dbReference type="Gene3D" id="1.25.40.550">
    <property type="entry name" value="Aar2, C-terminal domain-like"/>
    <property type="match status" value="1"/>
</dbReference>
<dbReference type="GeneID" id="37005664"/>
<evidence type="ECO:0000259" key="3">
    <source>
        <dbReference type="Pfam" id="PF20981"/>
    </source>
</evidence>
<evidence type="ECO:0008006" key="6">
    <source>
        <dbReference type="Google" id="ProtNLM"/>
    </source>
</evidence>
<comment type="similarity">
    <text evidence="1">Belongs to the AAR2 family.</text>
</comment>
<dbReference type="PANTHER" id="PTHR12689:SF4">
    <property type="entry name" value="PROTEIN AAR2 HOMOLOG"/>
    <property type="match status" value="1"/>
</dbReference>
<dbReference type="CDD" id="cd13777">
    <property type="entry name" value="Aar2_N"/>
    <property type="match status" value="1"/>
</dbReference>
<dbReference type="EMBL" id="PKFO01000005">
    <property type="protein sequence ID" value="PVH21356.1"/>
    <property type="molecule type" value="Genomic_DNA"/>
</dbReference>
<dbReference type="InterPro" id="IPR033647">
    <property type="entry name" value="Aar2_N"/>
</dbReference>
<dbReference type="Pfam" id="PF05282">
    <property type="entry name" value="AAR2"/>
    <property type="match status" value="1"/>
</dbReference>
<dbReference type="InterPro" id="IPR007946">
    <property type="entry name" value="AAR2"/>
</dbReference>
<dbReference type="RefSeq" id="XP_025342296.1">
    <property type="nucleotide sequence ID" value="XM_025484081.1"/>
</dbReference>
<dbReference type="VEuPathDB" id="FungiDB:CXQ85_000331"/>
<dbReference type="AlphaFoldDB" id="A0A2V1AUZ9"/>
<gene>
    <name evidence="4" type="ORF">CXQ85_000331</name>
</gene>
<organism evidence="4 5">
    <name type="scientific">Candidozyma haemuli</name>
    <dbReference type="NCBI Taxonomy" id="45357"/>
    <lineage>
        <taxon>Eukaryota</taxon>
        <taxon>Fungi</taxon>
        <taxon>Dikarya</taxon>
        <taxon>Ascomycota</taxon>
        <taxon>Saccharomycotina</taxon>
        <taxon>Pichiomycetes</taxon>
        <taxon>Metschnikowiaceae</taxon>
        <taxon>Candidozyma</taxon>
    </lineage>
</organism>
<name>A0A2V1AUZ9_9ASCO</name>
<reference evidence="4 5" key="1">
    <citation type="submission" date="2017-12" db="EMBL/GenBank/DDBJ databases">
        <title>Genome Sequence of a Multidrug-Resistant Candida haemulonii Isolate from a Patient with Chronic Leg Ulcers in Israel.</title>
        <authorList>
            <person name="Chow N.A."/>
            <person name="Gade L."/>
            <person name="Batra D."/>
            <person name="Rowe L.A."/>
            <person name="Ben-Ami R."/>
            <person name="Loparev V.N."/>
            <person name="Litvintseva A.P."/>
        </authorList>
    </citation>
    <scope>NUCLEOTIDE SEQUENCE [LARGE SCALE GENOMIC DNA]</scope>
    <source>
        <strain evidence="4 5">B11899</strain>
    </source>
</reference>
<evidence type="ECO:0000313" key="4">
    <source>
        <dbReference type="EMBL" id="PVH21356.1"/>
    </source>
</evidence>
<evidence type="ECO:0000313" key="5">
    <source>
        <dbReference type="Proteomes" id="UP000244309"/>
    </source>
</evidence>
<dbReference type="STRING" id="45357.A0A2V1AUZ9"/>
<dbReference type="Pfam" id="PF20981">
    <property type="entry name" value="AAR2_1st"/>
    <property type="match status" value="1"/>
</dbReference>
<dbReference type="OrthoDB" id="201752at2759"/>
<accession>A0A2V1AUZ9</accession>
<dbReference type="CDD" id="cd13778">
    <property type="entry name" value="Aar2_C"/>
    <property type="match status" value="1"/>
</dbReference>
<dbReference type="InterPro" id="IPR033648">
    <property type="entry name" value="AAR2_C"/>
</dbReference>
<sequence length="349" mass="40132">MSSGPPLGTLWIESLPQTNPEYVIGIDTAFFNVNEVFKGLKAIPPGLHLFHYSEGDDMRAGWWFEIHEHQVVSIYWDCELERFMTKAVDMEKVANGYQFMVSYPEDIDNWTRLTRHIQMSDLETIGPKFPEPVTTATPSKEENIVLAQTLRERDPKQEFEDQSSSELGYTIVQFRDTGARDGQSDEDVTRNALDRSWQLDKLYCSPRHVMSELQVSFIYFCVIANLCSCTQWLSLLRLVSSSENFLQKDKQSANALLELFLAQLQKIPEEYMGTTELGVVDMKQFVEVLEKLSSIFKGNERWQAMDSTCQSRFGIHIRNLETSFDADNFEIYNLDDHDADDEDAPLVVS</sequence>
<dbReference type="InterPro" id="IPR038516">
    <property type="entry name" value="AAR2_N_sf"/>
</dbReference>
<dbReference type="InterPro" id="IPR038514">
    <property type="entry name" value="AAR2_C_sf"/>
</dbReference>
<feature type="domain" description="AAR2 C-terminal" evidence="2">
    <location>
        <begin position="179"/>
        <end position="317"/>
    </location>
</feature>
<dbReference type="Proteomes" id="UP000244309">
    <property type="component" value="Unassembled WGS sequence"/>
</dbReference>
<comment type="caution">
    <text evidence="4">The sequence shown here is derived from an EMBL/GenBank/DDBJ whole genome shotgun (WGS) entry which is preliminary data.</text>
</comment>
<keyword evidence="5" id="KW-1185">Reference proteome</keyword>
<dbReference type="GO" id="GO:0000244">
    <property type="term" value="P:spliceosomal tri-snRNP complex assembly"/>
    <property type="evidence" value="ECO:0007669"/>
    <property type="project" value="TreeGrafter"/>
</dbReference>
<dbReference type="PANTHER" id="PTHR12689">
    <property type="entry name" value="A1 CISTRON SPLICING FACTOR AAR2-RELATED"/>
    <property type="match status" value="1"/>
</dbReference>
<dbReference type="Gene3D" id="2.60.34.20">
    <property type="match status" value="1"/>
</dbReference>
<evidence type="ECO:0000256" key="1">
    <source>
        <dbReference type="ARBA" id="ARBA00006281"/>
    </source>
</evidence>
<proteinExistence type="inferred from homology"/>